<dbReference type="Proteomes" id="UP000499080">
    <property type="component" value="Unassembled WGS sequence"/>
</dbReference>
<keyword evidence="2" id="KW-1185">Reference proteome</keyword>
<protein>
    <submittedName>
        <fullName evidence="1">Uncharacterized protein</fullName>
    </submittedName>
</protein>
<name>A0A4Y2BTL4_ARAVE</name>
<organism evidence="1 2">
    <name type="scientific">Araneus ventricosus</name>
    <name type="common">Orbweaver spider</name>
    <name type="synonym">Epeira ventricosa</name>
    <dbReference type="NCBI Taxonomy" id="182803"/>
    <lineage>
        <taxon>Eukaryota</taxon>
        <taxon>Metazoa</taxon>
        <taxon>Ecdysozoa</taxon>
        <taxon>Arthropoda</taxon>
        <taxon>Chelicerata</taxon>
        <taxon>Arachnida</taxon>
        <taxon>Araneae</taxon>
        <taxon>Araneomorphae</taxon>
        <taxon>Entelegynae</taxon>
        <taxon>Araneoidea</taxon>
        <taxon>Araneidae</taxon>
        <taxon>Araneus</taxon>
    </lineage>
</organism>
<proteinExistence type="predicted"/>
<dbReference type="EMBL" id="BGPR01000108">
    <property type="protein sequence ID" value="GBL95059.1"/>
    <property type="molecule type" value="Genomic_DNA"/>
</dbReference>
<reference evidence="1 2" key="1">
    <citation type="journal article" date="2019" name="Sci. Rep.">
        <title>Orb-weaving spider Araneus ventricosus genome elucidates the spidroin gene catalogue.</title>
        <authorList>
            <person name="Kono N."/>
            <person name="Nakamura H."/>
            <person name="Ohtoshi R."/>
            <person name="Moran D.A.P."/>
            <person name="Shinohara A."/>
            <person name="Yoshida Y."/>
            <person name="Fujiwara M."/>
            <person name="Mori M."/>
            <person name="Tomita M."/>
            <person name="Arakawa K."/>
        </authorList>
    </citation>
    <scope>NUCLEOTIDE SEQUENCE [LARGE SCALE GENOMIC DNA]</scope>
</reference>
<accession>A0A4Y2BTL4</accession>
<dbReference type="AlphaFoldDB" id="A0A4Y2BTL4"/>
<comment type="caution">
    <text evidence="1">The sequence shown here is derived from an EMBL/GenBank/DDBJ whole genome shotgun (WGS) entry which is preliminary data.</text>
</comment>
<sequence length="111" mass="12401">MGSQMQRMNSTGGSLPVISVKEKTATGQVYSTDSNFSFQRSFGTLALQVCSKFDTARPQVHDKFSEAPKSPRVELAANLSRQVHCKRIEKREYAYEPEIRTPEISVTNLSS</sequence>
<evidence type="ECO:0000313" key="1">
    <source>
        <dbReference type="EMBL" id="GBL95059.1"/>
    </source>
</evidence>
<evidence type="ECO:0000313" key="2">
    <source>
        <dbReference type="Proteomes" id="UP000499080"/>
    </source>
</evidence>
<gene>
    <name evidence="1" type="ORF">AVEN_188806_1</name>
</gene>